<organism evidence="9 10">
    <name type="scientific">Marchantia polymorpha subsp. ruderalis</name>
    <dbReference type="NCBI Taxonomy" id="1480154"/>
    <lineage>
        <taxon>Eukaryota</taxon>
        <taxon>Viridiplantae</taxon>
        <taxon>Streptophyta</taxon>
        <taxon>Embryophyta</taxon>
        <taxon>Marchantiophyta</taxon>
        <taxon>Marchantiopsida</taxon>
        <taxon>Marchantiidae</taxon>
        <taxon>Marchantiales</taxon>
        <taxon>Marchantiaceae</taxon>
        <taxon>Marchantia</taxon>
    </lineage>
</organism>
<keyword evidence="4 8" id="KW-0812">Transmembrane</keyword>
<protein>
    <recommendedName>
        <fullName evidence="8">Derlin</fullName>
    </recommendedName>
</protein>
<reference evidence="9" key="1">
    <citation type="submission" date="2016-03" db="EMBL/GenBank/DDBJ databases">
        <title>Mechanisms controlling the formation of the plant cell surface in tip-growing cells are functionally conserved among land plants.</title>
        <authorList>
            <person name="Honkanen S."/>
            <person name="Jones V.A."/>
            <person name="Morieri G."/>
            <person name="Champion C."/>
            <person name="Hetherington A.J."/>
            <person name="Kelly S."/>
            <person name="Saint-Marcoux D."/>
            <person name="Proust H."/>
            <person name="Prescott H."/>
            <person name="Dolan L."/>
        </authorList>
    </citation>
    <scope>NUCLEOTIDE SEQUENCE [LARGE SCALE GENOMIC DNA]</scope>
    <source>
        <tissue evidence="9">Whole gametophyte</tissue>
    </source>
</reference>
<feature type="transmembrane region" description="Helical" evidence="8">
    <location>
        <begin position="284"/>
        <end position="308"/>
    </location>
</feature>
<dbReference type="SUPFAM" id="SSF144091">
    <property type="entry name" value="Rhomboid-like"/>
    <property type="match status" value="1"/>
</dbReference>
<evidence type="ECO:0000313" key="9">
    <source>
        <dbReference type="EMBL" id="OAE32070.1"/>
    </source>
</evidence>
<accession>A0A176WFT0</accession>
<evidence type="ECO:0000256" key="8">
    <source>
        <dbReference type="RuleBase" id="RU363059"/>
    </source>
</evidence>
<proteinExistence type="inferred from homology"/>
<comment type="function">
    <text evidence="8">May be involved in the degradation of misfolded endoplasmic reticulum (ER) luminal proteins.</text>
</comment>
<dbReference type="GO" id="GO:0006950">
    <property type="term" value="P:response to stress"/>
    <property type="evidence" value="ECO:0007669"/>
    <property type="project" value="UniProtKB-ARBA"/>
</dbReference>
<evidence type="ECO:0000256" key="5">
    <source>
        <dbReference type="ARBA" id="ARBA00022824"/>
    </source>
</evidence>
<evidence type="ECO:0000256" key="6">
    <source>
        <dbReference type="ARBA" id="ARBA00022989"/>
    </source>
</evidence>
<evidence type="ECO:0000313" key="10">
    <source>
        <dbReference type="Proteomes" id="UP000077202"/>
    </source>
</evidence>
<evidence type="ECO:0000256" key="7">
    <source>
        <dbReference type="ARBA" id="ARBA00023136"/>
    </source>
</evidence>
<dbReference type="Pfam" id="PF04511">
    <property type="entry name" value="DER1"/>
    <property type="match status" value="1"/>
</dbReference>
<dbReference type="GO" id="GO:0005789">
    <property type="term" value="C:endoplasmic reticulum membrane"/>
    <property type="evidence" value="ECO:0007669"/>
    <property type="project" value="UniProtKB-SubCell"/>
</dbReference>
<comment type="caution">
    <text evidence="9">The sequence shown here is derived from an EMBL/GenBank/DDBJ whole genome shotgun (WGS) entry which is preliminary data.</text>
</comment>
<dbReference type="AlphaFoldDB" id="A0A176WFT0"/>
<keyword evidence="7 8" id="KW-0472">Membrane</keyword>
<sequence length="361" mass="40865">MLDCDTFVIGSAGLDRKYNWTKSVCCDVNLAIEEFCGPFRRKAGAAANFVVLGDDTSGVGTHAGRGKVRGVKRGFSPRKARQRTESIVWTVAHRAVGRSPHHNSQGSAIVHMPIWSRLFSQHSASEEREAVELQKAIFDRANSIRSRVDRHGRKFHSLGPDRRGIVISPYSVYLNPNLVVKDWQVWRLVTNFFYFGKLDLDFLFHMFFLARYCKLLEETSFRGRTADFFFMLLFGGSLLTCMFLGGAFLTFFLPIAEIYFLSNSLTFMMVYVWSKRNPNVQMSFLGLFSFTAPYLPWGMAAGHAYYFLEDVYPVMTGRRILKTPGIIKALFPEDNVVVPTRPANGWGAPGVVAEAQPLHRD</sequence>
<keyword evidence="6 8" id="KW-1133">Transmembrane helix</keyword>
<feature type="transmembrane region" description="Helical" evidence="8">
    <location>
        <begin position="225"/>
        <end position="245"/>
    </location>
</feature>
<gene>
    <name evidence="9" type="ORF">AXG93_2278s1500</name>
</gene>
<feature type="transmembrane region" description="Helical" evidence="8">
    <location>
        <begin position="251"/>
        <end position="272"/>
    </location>
</feature>
<keyword evidence="10" id="KW-1185">Reference proteome</keyword>
<comment type="caution">
    <text evidence="8">Lacks conserved residue(s) required for the propagation of feature annotation.</text>
</comment>
<dbReference type="InterPro" id="IPR035952">
    <property type="entry name" value="Rhomboid-like_sf"/>
</dbReference>
<evidence type="ECO:0000256" key="4">
    <source>
        <dbReference type="ARBA" id="ARBA00022692"/>
    </source>
</evidence>
<comment type="function">
    <text evidence="1">May be involved in the degradation process of specific misfolded endoplasmic reticulum (ER) luminal proteins.</text>
</comment>
<evidence type="ECO:0000256" key="2">
    <source>
        <dbReference type="ARBA" id="ARBA00004477"/>
    </source>
</evidence>
<dbReference type="PANTHER" id="PTHR11009">
    <property type="entry name" value="DER1-LIKE PROTEIN, DERLIN"/>
    <property type="match status" value="1"/>
</dbReference>
<dbReference type="EMBL" id="LVLJ01000898">
    <property type="protein sequence ID" value="OAE32070.1"/>
    <property type="molecule type" value="Genomic_DNA"/>
</dbReference>
<comment type="subcellular location">
    <subcellularLocation>
        <location evidence="2 8">Endoplasmic reticulum membrane</location>
        <topology evidence="2 8">Multi-pass membrane protein</topology>
    </subcellularLocation>
</comment>
<keyword evidence="5 8" id="KW-0256">Endoplasmic reticulum</keyword>
<comment type="similarity">
    <text evidence="3 8">Belongs to the derlin family.</text>
</comment>
<dbReference type="Proteomes" id="UP000077202">
    <property type="component" value="Unassembled WGS sequence"/>
</dbReference>
<evidence type="ECO:0000256" key="3">
    <source>
        <dbReference type="ARBA" id="ARBA00008917"/>
    </source>
</evidence>
<dbReference type="InterPro" id="IPR007599">
    <property type="entry name" value="DER1"/>
</dbReference>
<name>A0A176WFT0_MARPO</name>
<evidence type="ECO:0000256" key="1">
    <source>
        <dbReference type="ARBA" id="ARBA00003292"/>
    </source>
</evidence>